<evidence type="ECO:0000313" key="3">
    <source>
        <dbReference type="Proteomes" id="UP000441717"/>
    </source>
</evidence>
<feature type="transmembrane region" description="Helical" evidence="1">
    <location>
        <begin position="6"/>
        <end position="29"/>
    </location>
</feature>
<keyword evidence="1" id="KW-1133">Transmembrane helix</keyword>
<accession>A0A6N7ISF7</accession>
<dbReference type="OrthoDB" id="1722928at2"/>
<dbReference type="RefSeq" id="WP_152947296.1">
    <property type="nucleotide sequence ID" value="NZ_WHYR01000031.1"/>
</dbReference>
<keyword evidence="3" id="KW-1185">Reference proteome</keyword>
<evidence type="ECO:0000256" key="1">
    <source>
        <dbReference type="SAM" id="Phobius"/>
    </source>
</evidence>
<name>A0A6N7ISF7_9FIRM</name>
<gene>
    <name evidence="2" type="ORF">GFC01_11490</name>
</gene>
<proteinExistence type="predicted"/>
<sequence>MQWHGWRIPVVLAALLAGLLILFGAQWLYNKYSFSQPLDRVLKADEAVESYTLEKNGAVLVIEARLREVPDLGAAYRRLRKSIQDVLGKRPFILKIKDRRDEELQRAFYNSQFALYEAQVRGNYREMIRSLENETAKAQVGVSVHLDQDNIYVQMKHGGSYLYEIIPRLATPPRE</sequence>
<reference evidence="2 3" key="1">
    <citation type="submission" date="2019-10" db="EMBL/GenBank/DDBJ databases">
        <title>Comparative genomics of sulfur disproportionating microorganisms.</title>
        <authorList>
            <person name="Ward L.M."/>
            <person name="Bertran E."/>
            <person name="Johnston D."/>
        </authorList>
    </citation>
    <scope>NUCLEOTIDE SEQUENCE [LARGE SCALE GENOMIC DNA]</scope>
    <source>
        <strain evidence="2 3">DSM 14055</strain>
    </source>
</reference>
<keyword evidence="1" id="KW-0472">Membrane</keyword>
<evidence type="ECO:0000313" key="2">
    <source>
        <dbReference type="EMBL" id="MQL52871.1"/>
    </source>
</evidence>
<organism evidence="2 3">
    <name type="scientific">Desulfofundulus thermobenzoicus</name>
    <dbReference type="NCBI Taxonomy" id="29376"/>
    <lineage>
        <taxon>Bacteria</taxon>
        <taxon>Bacillati</taxon>
        <taxon>Bacillota</taxon>
        <taxon>Clostridia</taxon>
        <taxon>Eubacteriales</taxon>
        <taxon>Peptococcaceae</taxon>
        <taxon>Desulfofundulus</taxon>
    </lineage>
</organism>
<comment type="caution">
    <text evidence="2">The sequence shown here is derived from an EMBL/GenBank/DDBJ whole genome shotgun (WGS) entry which is preliminary data.</text>
</comment>
<dbReference type="Proteomes" id="UP000441717">
    <property type="component" value="Unassembled WGS sequence"/>
</dbReference>
<dbReference type="AlphaFoldDB" id="A0A6N7ISF7"/>
<keyword evidence="1" id="KW-0812">Transmembrane</keyword>
<dbReference type="EMBL" id="WHYR01000031">
    <property type="protein sequence ID" value="MQL52871.1"/>
    <property type="molecule type" value="Genomic_DNA"/>
</dbReference>
<protein>
    <submittedName>
        <fullName evidence="2">Uncharacterized protein</fullName>
    </submittedName>
</protein>